<comment type="caution">
    <text evidence="3">The sequence shown here is derived from an EMBL/GenBank/DDBJ whole genome shotgun (WGS) entry which is preliminary data.</text>
</comment>
<keyword evidence="2" id="KW-0472">Membrane</keyword>
<feature type="transmembrane region" description="Helical" evidence="2">
    <location>
        <begin position="134"/>
        <end position="155"/>
    </location>
</feature>
<proteinExistence type="predicted"/>
<sequence>MEQPDTFTTSQEHSQRTENQSTADRRAAIRENIKRLERRANHGLYILAIFITLSIVAVQNFSLLPSFPPAVLKALGKPPSAQMISAALLVYLFSAIILTLARMMEGTGKAGGFAHLGYLAAFYFFYHFSGNMDVHFWAVFAAGVTILSLESYHLWQHCREEILKERALLAELDSLTRKSRLHP</sequence>
<feature type="region of interest" description="Disordered" evidence="1">
    <location>
        <begin position="1"/>
        <end position="25"/>
    </location>
</feature>
<accession>A0A562WPZ0</accession>
<evidence type="ECO:0000256" key="1">
    <source>
        <dbReference type="SAM" id="MobiDB-lite"/>
    </source>
</evidence>
<keyword evidence="2" id="KW-0812">Transmembrane</keyword>
<dbReference type="EMBL" id="VLLN01000004">
    <property type="protein sequence ID" value="TWJ32400.1"/>
    <property type="molecule type" value="Genomic_DNA"/>
</dbReference>
<evidence type="ECO:0000313" key="4">
    <source>
        <dbReference type="Proteomes" id="UP000319449"/>
    </source>
</evidence>
<dbReference type="RefSeq" id="WP_145018678.1">
    <property type="nucleotide sequence ID" value="NZ_VLLN01000004.1"/>
</dbReference>
<dbReference type="AlphaFoldDB" id="A0A562WPZ0"/>
<dbReference type="Proteomes" id="UP000319449">
    <property type="component" value="Unassembled WGS sequence"/>
</dbReference>
<feature type="transmembrane region" description="Helical" evidence="2">
    <location>
        <begin position="83"/>
        <end position="103"/>
    </location>
</feature>
<name>A0A562WPZ0_9BACT</name>
<evidence type="ECO:0000256" key="2">
    <source>
        <dbReference type="SAM" id="Phobius"/>
    </source>
</evidence>
<reference evidence="3 4" key="1">
    <citation type="submission" date="2019-07" db="EMBL/GenBank/DDBJ databases">
        <title>Genomic Encyclopedia of Archaeal and Bacterial Type Strains, Phase II (KMG-II): from individual species to whole genera.</title>
        <authorList>
            <person name="Goeker M."/>
        </authorList>
    </citation>
    <scope>NUCLEOTIDE SEQUENCE [LARGE SCALE GENOMIC DNA]</scope>
    <source>
        <strain evidence="3 4">ATCC BAA-1139</strain>
    </source>
</reference>
<feature type="compositionally biased region" description="Polar residues" evidence="1">
    <location>
        <begin position="1"/>
        <end position="22"/>
    </location>
</feature>
<evidence type="ECO:0000313" key="3">
    <source>
        <dbReference type="EMBL" id="TWJ32400.1"/>
    </source>
</evidence>
<keyword evidence="4" id="KW-1185">Reference proteome</keyword>
<evidence type="ECO:0008006" key="5">
    <source>
        <dbReference type="Google" id="ProtNLM"/>
    </source>
</evidence>
<feature type="transmembrane region" description="Helical" evidence="2">
    <location>
        <begin position="110"/>
        <end position="128"/>
    </location>
</feature>
<keyword evidence="2" id="KW-1133">Transmembrane helix</keyword>
<protein>
    <recommendedName>
        <fullName evidence="5">Menaquinol oxidoreductase</fullName>
    </recommendedName>
</protein>
<organism evidence="3 4">
    <name type="scientific">Geobacter argillaceus</name>
    <dbReference type="NCBI Taxonomy" id="345631"/>
    <lineage>
        <taxon>Bacteria</taxon>
        <taxon>Pseudomonadati</taxon>
        <taxon>Thermodesulfobacteriota</taxon>
        <taxon>Desulfuromonadia</taxon>
        <taxon>Geobacterales</taxon>
        <taxon>Geobacteraceae</taxon>
        <taxon>Geobacter</taxon>
    </lineage>
</organism>
<dbReference type="OrthoDB" id="5397017at2"/>
<feature type="transmembrane region" description="Helical" evidence="2">
    <location>
        <begin position="44"/>
        <end position="63"/>
    </location>
</feature>
<gene>
    <name evidence="3" type="ORF">JN12_00840</name>
</gene>